<dbReference type="CDD" id="cd09610">
    <property type="entry name" value="M3B_PepF"/>
    <property type="match status" value="1"/>
</dbReference>
<evidence type="ECO:0000313" key="9">
    <source>
        <dbReference type="EMBL" id="AQW87841.1"/>
    </source>
</evidence>
<gene>
    <name evidence="9" type="primary">pepF</name>
    <name evidence="9" type="ORF">CPIN18021_1039</name>
</gene>
<proteinExistence type="inferred from homology"/>
<dbReference type="GO" id="GO:0004222">
    <property type="term" value="F:metalloendopeptidase activity"/>
    <property type="evidence" value="ECO:0007669"/>
    <property type="project" value="InterPro"/>
</dbReference>
<keyword evidence="4 6" id="KW-0862">Zinc</keyword>
<keyword evidence="5 6" id="KW-0482">Metalloprotease</keyword>
<dbReference type="Pfam" id="PF08439">
    <property type="entry name" value="Peptidase_M3_N"/>
    <property type="match status" value="1"/>
</dbReference>
<organism evidence="9 10">
    <name type="scientific">Campylobacter pinnipediorum subsp. caledonicus</name>
    <dbReference type="NCBI Taxonomy" id="1874362"/>
    <lineage>
        <taxon>Bacteria</taxon>
        <taxon>Pseudomonadati</taxon>
        <taxon>Campylobacterota</taxon>
        <taxon>Epsilonproteobacteria</taxon>
        <taxon>Campylobacterales</taxon>
        <taxon>Campylobacteraceae</taxon>
        <taxon>Campylobacter</taxon>
    </lineage>
</organism>
<sequence length="570" mass="66933">MIWDLTALFKDQKELESYLSNLQKDVKNFSETYKGKIANLDEKDFIKAMNEYQRLVSSISKIMTYAFLIFAKDTKQGAFYSKYEEECNKIQEYILFFELEFNTLENKIQDKFIASCSDFSYYLSNLKQHKKHQLSLEQEQVLLRTSNTGAQAFARLFDETMSTIKFKFKEELLSEEEVLSKLHSQDREERRLAAISLSDELTKHQHLLGYIYNMIKTDLSTSCELRNFENPEDPRHLDNQISKKSVDALIKACENNFELSYKFYNKKREILGYEKLYDYDRYAPLSQNKTKYEYNTAKDIVLKAFGNFSLEFQKIAQEAFDNGWIDVYPSDAKRGGAFSHSGSSDAHPYVLLNYTDESRDLFTLAHELGHAIHQKLSYSVGFLNSDTPLTTAETASVFCEMLVFDYIIKDIDKKEKQALLARKIEDIFATFFRQINFTTFERRVHSHKGEISLDTLNNIWYEESTKMFKDSIVLNDYYKIWWSYIPHFIHSPFYCYAYSYAQLLVLTLFGLYKSNKCENFVEIYTKFLSSGGSKSPKELVNMFGFDIDDEDFWLIGLKQISNMVDEFLEL</sequence>
<dbReference type="Pfam" id="PF01432">
    <property type="entry name" value="Peptidase_M3"/>
    <property type="match status" value="1"/>
</dbReference>
<dbReference type="AlphaFoldDB" id="A0A1S6U7W4"/>
<protein>
    <submittedName>
        <fullName evidence="9">Oligoendopeptidase F</fullName>
        <ecNumber evidence="9">3.4.24.-</ecNumber>
    </submittedName>
</protein>
<feature type="domain" description="Peptidase M3A/M3B catalytic" evidence="7">
    <location>
        <begin position="182"/>
        <end position="556"/>
    </location>
</feature>
<dbReference type="GO" id="GO:0006518">
    <property type="term" value="P:peptide metabolic process"/>
    <property type="evidence" value="ECO:0007669"/>
    <property type="project" value="TreeGrafter"/>
</dbReference>
<feature type="domain" description="Oligopeptidase F N-terminal" evidence="8">
    <location>
        <begin position="100"/>
        <end position="166"/>
    </location>
</feature>
<dbReference type="GO" id="GO:0046872">
    <property type="term" value="F:metal ion binding"/>
    <property type="evidence" value="ECO:0007669"/>
    <property type="project" value="UniProtKB-UniRule"/>
</dbReference>
<evidence type="ECO:0000259" key="8">
    <source>
        <dbReference type="Pfam" id="PF08439"/>
    </source>
</evidence>
<comment type="cofactor">
    <cofactor evidence="6">
        <name>Zn(2+)</name>
        <dbReference type="ChEBI" id="CHEBI:29105"/>
    </cofactor>
    <text evidence="6">Binds 1 zinc ion.</text>
</comment>
<dbReference type="PANTHER" id="PTHR11804">
    <property type="entry name" value="PROTEASE M3 THIMET OLIGOPEPTIDASE-RELATED"/>
    <property type="match status" value="1"/>
</dbReference>
<keyword evidence="10" id="KW-1185">Reference proteome</keyword>
<dbReference type="GO" id="GO:0006508">
    <property type="term" value="P:proteolysis"/>
    <property type="evidence" value="ECO:0007669"/>
    <property type="project" value="UniProtKB-KW"/>
</dbReference>
<evidence type="ECO:0000256" key="6">
    <source>
        <dbReference type="RuleBase" id="RU003435"/>
    </source>
</evidence>
<evidence type="ECO:0000256" key="4">
    <source>
        <dbReference type="ARBA" id="ARBA00022833"/>
    </source>
</evidence>
<dbReference type="Proteomes" id="UP000190868">
    <property type="component" value="Chromosome"/>
</dbReference>
<dbReference type="PANTHER" id="PTHR11804:SF5">
    <property type="entry name" value="OLIGOENDOPEPTIDASE F"/>
    <property type="match status" value="1"/>
</dbReference>
<comment type="similarity">
    <text evidence="6">Belongs to the peptidase M3 family.</text>
</comment>
<dbReference type="RefSeq" id="WP_078424574.1">
    <property type="nucleotide sequence ID" value="NZ_CP017258.1"/>
</dbReference>
<keyword evidence="3 6" id="KW-0378">Hydrolase</keyword>
<evidence type="ECO:0000256" key="5">
    <source>
        <dbReference type="ARBA" id="ARBA00023049"/>
    </source>
</evidence>
<accession>A0A1S6U7W4</accession>
<dbReference type="InterPro" id="IPR045090">
    <property type="entry name" value="Pept_M3A_M3B"/>
</dbReference>
<dbReference type="NCBIfam" id="TIGR02290">
    <property type="entry name" value="M3_fam_3"/>
    <property type="match status" value="1"/>
</dbReference>
<dbReference type="InterPro" id="IPR013647">
    <property type="entry name" value="OligopepF_N_dom"/>
</dbReference>
<name>A0A1S6U7W4_9BACT</name>
<reference evidence="10" key="1">
    <citation type="submission" date="2016-09" db="EMBL/GenBank/DDBJ databases">
        <title>Comparative genomics of the Campylobacter concisus group.</title>
        <authorList>
            <person name="Miller W.G."/>
            <person name="Yee E."/>
            <person name="Chapman M.H."/>
            <person name="Huynh S."/>
            <person name="Bono J.L."/>
            <person name="On S.L.W."/>
            <person name="StLeger J."/>
            <person name="Foster G."/>
            <person name="Parker C.T."/>
        </authorList>
    </citation>
    <scope>NUCLEOTIDE SEQUENCE [LARGE SCALE GENOMIC DNA]</scope>
    <source>
        <strain evidence="10">RM18021</strain>
    </source>
</reference>
<dbReference type="EMBL" id="CP017258">
    <property type="protein sequence ID" value="AQW87841.1"/>
    <property type="molecule type" value="Genomic_DNA"/>
</dbReference>
<keyword evidence="1 6" id="KW-0645">Protease</keyword>
<dbReference type="SUPFAM" id="SSF55486">
    <property type="entry name" value="Metalloproteases ('zincins'), catalytic domain"/>
    <property type="match status" value="1"/>
</dbReference>
<evidence type="ECO:0000256" key="1">
    <source>
        <dbReference type="ARBA" id="ARBA00022670"/>
    </source>
</evidence>
<keyword evidence="2 6" id="KW-0479">Metal-binding</keyword>
<evidence type="ECO:0000313" key="10">
    <source>
        <dbReference type="Proteomes" id="UP000190868"/>
    </source>
</evidence>
<dbReference type="EC" id="3.4.24.-" evidence="9"/>
<dbReference type="Gene3D" id="1.20.140.70">
    <property type="entry name" value="Oligopeptidase f, N-terminal domain"/>
    <property type="match status" value="1"/>
</dbReference>
<dbReference type="InterPro" id="IPR011977">
    <property type="entry name" value="Pept_M3B_clade3"/>
</dbReference>
<evidence type="ECO:0000256" key="2">
    <source>
        <dbReference type="ARBA" id="ARBA00022723"/>
    </source>
</evidence>
<dbReference type="InterPro" id="IPR042088">
    <property type="entry name" value="OligoPept_F_C"/>
</dbReference>
<evidence type="ECO:0000256" key="3">
    <source>
        <dbReference type="ARBA" id="ARBA00022801"/>
    </source>
</evidence>
<evidence type="ECO:0000259" key="7">
    <source>
        <dbReference type="Pfam" id="PF01432"/>
    </source>
</evidence>
<dbReference type="InterPro" id="IPR001567">
    <property type="entry name" value="Pept_M3A_M3B_dom"/>
</dbReference>
<dbReference type="Gene3D" id="1.10.1370.20">
    <property type="entry name" value="Oligoendopeptidase f, C-terminal domain"/>
    <property type="match status" value="1"/>
</dbReference>